<keyword evidence="1" id="KW-1133">Transmembrane helix</keyword>
<reference evidence="2 3" key="1">
    <citation type="journal article" date="2016" name="Nat. Commun.">
        <title>Thousands of microbial genomes shed light on interconnected biogeochemical processes in an aquifer system.</title>
        <authorList>
            <person name="Anantharaman K."/>
            <person name="Brown C.T."/>
            <person name="Hug L.A."/>
            <person name="Sharon I."/>
            <person name="Castelle C.J."/>
            <person name="Probst A.J."/>
            <person name="Thomas B.C."/>
            <person name="Singh A."/>
            <person name="Wilkins M.J."/>
            <person name="Karaoz U."/>
            <person name="Brodie E.L."/>
            <person name="Williams K.H."/>
            <person name="Hubbard S.S."/>
            <person name="Banfield J.F."/>
        </authorList>
    </citation>
    <scope>NUCLEOTIDE SEQUENCE [LARGE SCALE GENOMIC DNA]</scope>
</reference>
<name>A0A1F6UWW4_9BACT</name>
<accession>A0A1F6UWW4</accession>
<sequence>MKKGFVNIVLIIVIVLIAGGAGYYFAKQSTKEKAVQTELVVQEEQKEIKDIVLPSAAVSTTLPTPYISAQENWPPVIQNSSTAYSCTATSSETSETAEKIINGRTYCITDFTDCGAGSCYSDRTYVTADSSGTKTTNFTLRYQNCGGYGGPGDTEFDQCSSARSNFNLDEIIDSLM</sequence>
<feature type="transmembrane region" description="Helical" evidence="1">
    <location>
        <begin position="6"/>
        <end position="26"/>
    </location>
</feature>
<dbReference type="Proteomes" id="UP000182253">
    <property type="component" value="Unassembled WGS sequence"/>
</dbReference>
<dbReference type="STRING" id="1801735.A2645_01015"/>
<keyword evidence="1" id="KW-0472">Membrane</keyword>
<evidence type="ECO:0000313" key="3">
    <source>
        <dbReference type="Proteomes" id="UP000182253"/>
    </source>
</evidence>
<organism evidence="2 3">
    <name type="scientific">Candidatus Nomurabacteria bacterium RIFCSPHIGHO2_01_FULL_39_9</name>
    <dbReference type="NCBI Taxonomy" id="1801735"/>
    <lineage>
        <taxon>Bacteria</taxon>
        <taxon>Candidatus Nomuraibacteriota</taxon>
    </lineage>
</organism>
<dbReference type="AlphaFoldDB" id="A0A1F6UWW4"/>
<gene>
    <name evidence="2" type="ORF">A2645_01015</name>
</gene>
<proteinExistence type="predicted"/>
<protein>
    <submittedName>
        <fullName evidence="2">Uncharacterized protein</fullName>
    </submittedName>
</protein>
<evidence type="ECO:0000256" key="1">
    <source>
        <dbReference type="SAM" id="Phobius"/>
    </source>
</evidence>
<dbReference type="EMBL" id="MFTL01000008">
    <property type="protein sequence ID" value="OGI61813.1"/>
    <property type="molecule type" value="Genomic_DNA"/>
</dbReference>
<evidence type="ECO:0000313" key="2">
    <source>
        <dbReference type="EMBL" id="OGI61813.1"/>
    </source>
</evidence>
<keyword evidence="1" id="KW-0812">Transmembrane</keyword>
<comment type="caution">
    <text evidence="2">The sequence shown here is derived from an EMBL/GenBank/DDBJ whole genome shotgun (WGS) entry which is preliminary data.</text>
</comment>